<proteinExistence type="predicted"/>
<reference evidence="5" key="1">
    <citation type="journal article" date="2019" name="Int. J. Syst. Evol. Microbiol.">
        <title>The Global Catalogue of Microorganisms (GCM) 10K type strain sequencing project: providing services to taxonomists for standard genome sequencing and annotation.</title>
        <authorList>
            <consortium name="The Broad Institute Genomics Platform"/>
            <consortium name="The Broad Institute Genome Sequencing Center for Infectious Disease"/>
            <person name="Wu L."/>
            <person name="Ma J."/>
        </authorList>
    </citation>
    <scope>NUCLEOTIDE SEQUENCE [LARGE SCALE GENOMIC DNA]</scope>
    <source>
        <strain evidence="5">JCM 17329</strain>
    </source>
</reference>
<accession>A0ABP7DDU7</accession>
<dbReference type="InterPro" id="IPR038500">
    <property type="entry name" value="Antitermination_sf"/>
</dbReference>
<dbReference type="Gene3D" id="1.10.274.110">
    <property type="match status" value="1"/>
</dbReference>
<evidence type="ECO:0000256" key="1">
    <source>
        <dbReference type="ARBA" id="ARBA00023015"/>
    </source>
</evidence>
<evidence type="ECO:0000313" key="5">
    <source>
        <dbReference type="Proteomes" id="UP001501479"/>
    </source>
</evidence>
<keyword evidence="1" id="KW-0805">Transcription regulation</keyword>
<name>A0ABP7DDU7_9GAMM</name>
<keyword evidence="2" id="KW-0238">DNA-binding</keyword>
<evidence type="ECO:0000313" key="4">
    <source>
        <dbReference type="EMBL" id="GAA3704221.1"/>
    </source>
</evidence>
<dbReference type="RefSeq" id="WP_344962790.1">
    <property type="nucleotide sequence ID" value="NZ_BAABDS010000010.1"/>
</dbReference>
<comment type="caution">
    <text evidence="4">The sequence shown here is derived from an EMBL/GenBank/DDBJ whole genome shotgun (WGS) entry which is preliminary data.</text>
</comment>
<dbReference type="Proteomes" id="UP001501479">
    <property type="component" value="Unassembled WGS sequence"/>
</dbReference>
<evidence type="ECO:0000256" key="2">
    <source>
        <dbReference type="ARBA" id="ARBA00023125"/>
    </source>
</evidence>
<organism evidence="4 5">
    <name type="scientific">Oceanisphaera sediminis</name>
    <dbReference type="NCBI Taxonomy" id="981381"/>
    <lineage>
        <taxon>Bacteria</taxon>
        <taxon>Pseudomonadati</taxon>
        <taxon>Pseudomonadota</taxon>
        <taxon>Gammaproteobacteria</taxon>
        <taxon>Aeromonadales</taxon>
        <taxon>Aeromonadaceae</taxon>
        <taxon>Oceanisphaera</taxon>
    </lineage>
</organism>
<dbReference type="Pfam" id="PF03589">
    <property type="entry name" value="Antiterm"/>
    <property type="match status" value="1"/>
</dbReference>
<gene>
    <name evidence="4" type="ORF">GCM10022421_08820</name>
</gene>
<keyword evidence="3" id="KW-0804">Transcription</keyword>
<dbReference type="EMBL" id="BAABDS010000010">
    <property type="protein sequence ID" value="GAA3704221.1"/>
    <property type="molecule type" value="Genomic_DNA"/>
</dbReference>
<evidence type="ECO:0000256" key="3">
    <source>
        <dbReference type="ARBA" id="ARBA00023163"/>
    </source>
</evidence>
<keyword evidence="5" id="KW-1185">Reference proteome</keyword>
<sequence>MRLQYALTMNDPKSPDAAAMQSVSSTATSGLTRTDILTALGYLQSKEGAGLALMYAKYAKDSGEFKRAVKAAATEAQVLAIKVVSKGRDRKHAVIAQSLARLAVLEYCRTADTPGAKCRCGGTGRIADAELIARAPKDAKPDELTRPCERCRGTGLRPVPASRVYRAIVTLAPELAEHTYYRHWRPVYDSLLAWCYTQEDRAEAGYVKLTRREAA</sequence>
<protein>
    <submittedName>
        <fullName evidence="4">Antitermination protein</fullName>
    </submittedName>
</protein>
<dbReference type="InterPro" id="IPR003222">
    <property type="entry name" value="Antitermntn"/>
</dbReference>